<accession>A0A1I1NB11</accession>
<organism evidence="1 2">
    <name type="scientific">Zunongwangia mangrovi</name>
    <dbReference type="NCBI Taxonomy" id="1334022"/>
    <lineage>
        <taxon>Bacteria</taxon>
        <taxon>Pseudomonadati</taxon>
        <taxon>Bacteroidota</taxon>
        <taxon>Flavobacteriia</taxon>
        <taxon>Flavobacteriales</taxon>
        <taxon>Flavobacteriaceae</taxon>
        <taxon>Zunongwangia</taxon>
    </lineage>
</organism>
<evidence type="ECO:0000313" key="2">
    <source>
        <dbReference type="Proteomes" id="UP000199438"/>
    </source>
</evidence>
<dbReference type="EMBL" id="FOKV01000021">
    <property type="protein sequence ID" value="SFC94546.1"/>
    <property type="molecule type" value="Genomic_DNA"/>
</dbReference>
<gene>
    <name evidence="1" type="ORF">SAMN04487907_1212</name>
</gene>
<dbReference type="Proteomes" id="UP000199438">
    <property type="component" value="Unassembled WGS sequence"/>
</dbReference>
<reference evidence="2" key="1">
    <citation type="submission" date="2016-10" db="EMBL/GenBank/DDBJ databases">
        <authorList>
            <person name="Varghese N."/>
            <person name="Submissions S."/>
        </authorList>
    </citation>
    <scope>NUCLEOTIDE SEQUENCE [LARGE SCALE GENOMIC DNA]</scope>
    <source>
        <strain evidence="2">DSM 24499</strain>
    </source>
</reference>
<proteinExistence type="predicted"/>
<keyword evidence="2" id="KW-1185">Reference proteome</keyword>
<dbReference type="STRING" id="1334022.SAMN04487907_1212"/>
<name>A0A1I1NB11_9FLAO</name>
<protein>
    <submittedName>
        <fullName evidence="1">DNA phosphorothioation-dependent restriction protein DptG</fullName>
    </submittedName>
</protein>
<dbReference type="AlphaFoldDB" id="A0A1I1NB11"/>
<sequence length="243" mass="29123">MKNSTLILMIFFCLKFYAQKNEPILSLTVTDPWLMVIGSDIPEFTLYDNGELIYKVQKRKKVKLRRVKLENDEITDWISFVENNGLDSLKENYDASYLTDQPYNRLLVNTDNLQKEISVYGYLNKNNQYEKTRKLTPSNFLKIYDRLSTYKNRKSKKWIPDFIEVMFWPYNHSPEKPKAWPENWPDFSNKRTVDRDGLYSVYLKKNHLKELNDFIESLGEKQAVEINGKKWSISYRYPLPHQY</sequence>
<evidence type="ECO:0000313" key="1">
    <source>
        <dbReference type="EMBL" id="SFC94546.1"/>
    </source>
</evidence>